<keyword evidence="4" id="KW-1185">Reference proteome</keyword>
<dbReference type="InterPro" id="IPR029016">
    <property type="entry name" value="GAF-like_dom_sf"/>
</dbReference>
<gene>
    <name evidence="3" type="ORF">GCM10007867_20310</name>
</gene>
<dbReference type="GO" id="GO:0033745">
    <property type="term" value="F:L-methionine-(R)-S-oxide reductase activity"/>
    <property type="evidence" value="ECO:0007669"/>
    <property type="project" value="TreeGrafter"/>
</dbReference>
<dbReference type="AlphaFoldDB" id="A0AAV5NFX1"/>
<proteinExistence type="inferred from homology"/>
<dbReference type="InterPro" id="IPR051330">
    <property type="entry name" value="Phosphatase_reg/MetRdx"/>
</dbReference>
<evidence type="ECO:0000313" key="4">
    <source>
        <dbReference type="Proteomes" id="UP001156614"/>
    </source>
</evidence>
<dbReference type="FunFam" id="3.30.450.40:FF:000008">
    <property type="entry name" value="GAF domain-containing proteins"/>
    <property type="match status" value="1"/>
</dbReference>
<name>A0AAV5NFX1_9PROT</name>
<dbReference type="Gene3D" id="3.30.450.40">
    <property type="match status" value="1"/>
</dbReference>
<dbReference type="EMBL" id="BSNU01000003">
    <property type="protein sequence ID" value="GLQ63186.1"/>
    <property type="molecule type" value="Genomic_DNA"/>
</dbReference>
<organism evidence="3 4">
    <name type="scientific">Gluconobacter cerinus</name>
    <dbReference type="NCBI Taxonomy" id="38307"/>
    <lineage>
        <taxon>Bacteria</taxon>
        <taxon>Pseudomonadati</taxon>
        <taxon>Pseudomonadota</taxon>
        <taxon>Alphaproteobacteria</taxon>
        <taxon>Acetobacterales</taxon>
        <taxon>Acetobacteraceae</taxon>
        <taxon>Gluconobacter</taxon>
    </lineage>
</organism>
<dbReference type="SUPFAM" id="SSF55781">
    <property type="entry name" value="GAF domain-like"/>
    <property type="match status" value="1"/>
</dbReference>
<dbReference type="RefSeq" id="WP_099211559.1">
    <property type="nucleotide sequence ID" value="NZ_BEWM01000002.1"/>
</dbReference>
<dbReference type="Proteomes" id="UP001156614">
    <property type="component" value="Unassembled WGS sequence"/>
</dbReference>
<comment type="similarity">
    <text evidence="1">Belongs to the free Met sulfoxide reductase family.</text>
</comment>
<dbReference type="Pfam" id="PF13185">
    <property type="entry name" value="GAF_2"/>
    <property type="match status" value="1"/>
</dbReference>
<sequence>MSAPIHRLTVEDLVETVESVVASETDQIANMANIAALLFEALPDINWAGFYLFKDDQLVLGPFQGRLACTRIPLGKGVCGTVAQQKTTLVVPDVHAFPGHIACDAASASEIVVPILHDGNLIGVLDIDSPVKNRFDAEDQAMIEKIVSAFEKTLTD</sequence>
<dbReference type="InterPro" id="IPR003018">
    <property type="entry name" value="GAF"/>
</dbReference>
<evidence type="ECO:0000256" key="1">
    <source>
        <dbReference type="ARBA" id="ARBA00038454"/>
    </source>
</evidence>
<reference evidence="4" key="1">
    <citation type="journal article" date="2019" name="Int. J. Syst. Evol. Microbiol.">
        <title>The Global Catalogue of Microorganisms (GCM) 10K type strain sequencing project: providing services to taxonomists for standard genome sequencing and annotation.</title>
        <authorList>
            <consortium name="The Broad Institute Genomics Platform"/>
            <consortium name="The Broad Institute Genome Sequencing Center for Infectious Disease"/>
            <person name="Wu L."/>
            <person name="Ma J."/>
        </authorList>
    </citation>
    <scope>NUCLEOTIDE SEQUENCE [LARGE SCALE GENOMIC DNA]</scope>
    <source>
        <strain evidence="4">NBRC 3267</strain>
    </source>
</reference>
<feature type="domain" description="GAF" evidence="2">
    <location>
        <begin position="12"/>
        <end position="155"/>
    </location>
</feature>
<evidence type="ECO:0000313" key="3">
    <source>
        <dbReference type="EMBL" id="GLQ63186.1"/>
    </source>
</evidence>
<dbReference type="GO" id="GO:0005829">
    <property type="term" value="C:cytosol"/>
    <property type="evidence" value="ECO:0007669"/>
    <property type="project" value="TreeGrafter"/>
</dbReference>
<dbReference type="SMART" id="SM00065">
    <property type="entry name" value="GAF"/>
    <property type="match status" value="1"/>
</dbReference>
<evidence type="ECO:0000259" key="2">
    <source>
        <dbReference type="SMART" id="SM00065"/>
    </source>
</evidence>
<dbReference type="PANTHER" id="PTHR21021">
    <property type="entry name" value="GAF/PUTATIVE CYTOSKELETAL PROTEIN"/>
    <property type="match status" value="1"/>
</dbReference>
<dbReference type="PANTHER" id="PTHR21021:SF15">
    <property type="entry name" value="FREE METHIONINE-R-SULFOXIDE REDUCTASE"/>
    <property type="match status" value="1"/>
</dbReference>
<dbReference type="InterPro" id="IPR000614">
    <property type="entry name" value="FRMsr_CS"/>
</dbReference>
<dbReference type="PROSITE" id="PS01320">
    <property type="entry name" value="UPF0067"/>
    <property type="match status" value="1"/>
</dbReference>
<protein>
    <submittedName>
        <fullName evidence="3">Diguanylate cyclase</fullName>
    </submittedName>
</protein>
<comment type="caution">
    <text evidence="3">The sequence shown here is derived from an EMBL/GenBank/DDBJ whole genome shotgun (WGS) entry which is preliminary data.</text>
</comment>
<accession>A0AAV5NFX1</accession>